<protein>
    <submittedName>
        <fullName evidence="1">Uncharacterized protein</fullName>
    </submittedName>
</protein>
<dbReference type="Proteomes" id="UP001374584">
    <property type="component" value="Unassembled WGS sequence"/>
</dbReference>
<proteinExistence type="predicted"/>
<organism evidence="1 2">
    <name type="scientific">Phaseolus coccineus</name>
    <name type="common">Scarlet runner bean</name>
    <name type="synonym">Phaseolus multiflorus</name>
    <dbReference type="NCBI Taxonomy" id="3886"/>
    <lineage>
        <taxon>Eukaryota</taxon>
        <taxon>Viridiplantae</taxon>
        <taxon>Streptophyta</taxon>
        <taxon>Embryophyta</taxon>
        <taxon>Tracheophyta</taxon>
        <taxon>Spermatophyta</taxon>
        <taxon>Magnoliopsida</taxon>
        <taxon>eudicotyledons</taxon>
        <taxon>Gunneridae</taxon>
        <taxon>Pentapetalae</taxon>
        <taxon>rosids</taxon>
        <taxon>fabids</taxon>
        <taxon>Fabales</taxon>
        <taxon>Fabaceae</taxon>
        <taxon>Papilionoideae</taxon>
        <taxon>50 kb inversion clade</taxon>
        <taxon>NPAAA clade</taxon>
        <taxon>indigoferoid/millettioid clade</taxon>
        <taxon>Phaseoleae</taxon>
        <taxon>Phaseolus</taxon>
    </lineage>
</organism>
<evidence type="ECO:0000313" key="1">
    <source>
        <dbReference type="EMBL" id="KAK7379591.1"/>
    </source>
</evidence>
<dbReference type="AlphaFoldDB" id="A0AAN9NUU1"/>
<name>A0AAN9NUU1_PHACN</name>
<keyword evidence="2" id="KW-1185">Reference proteome</keyword>
<evidence type="ECO:0000313" key="2">
    <source>
        <dbReference type="Proteomes" id="UP001374584"/>
    </source>
</evidence>
<accession>A0AAN9NUU1</accession>
<comment type="caution">
    <text evidence="1">The sequence shown here is derived from an EMBL/GenBank/DDBJ whole genome shotgun (WGS) entry which is preliminary data.</text>
</comment>
<sequence length="98" mass="11068">MQFCGTRKVDTAVAVDRKVGLHPTVVKEQSCELTLKNLNPPRRKEKKVDWESGVKVCASSYAIWKCHFTPSLIDILSLLQIQNLITDSPYYKTSLALC</sequence>
<reference evidence="1 2" key="1">
    <citation type="submission" date="2024-01" db="EMBL/GenBank/DDBJ databases">
        <title>The genomes of 5 underutilized Papilionoideae crops provide insights into root nodulation and disease resistanc.</title>
        <authorList>
            <person name="Jiang F."/>
        </authorList>
    </citation>
    <scope>NUCLEOTIDE SEQUENCE [LARGE SCALE GENOMIC DNA]</scope>
    <source>
        <strain evidence="1">JINMINGXINNONG_FW02</strain>
        <tissue evidence="1">Leaves</tissue>
    </source>
</reference>
<dbReference type="EMBL" id="JAYMYR010000002">
    <property type="protein sequence ID" value="KAK7379591.1"/>
    <property type="molecule type" value="Genomic_DNA"/>
</dbReference>
<gene>
    <name evidence="1" type="ORF">VNO80_05055</name>
</gene>